<dbReference type="PANTHER" id="PTHR20883">
    <property type="entry name" value="PHYTANOYL-COA DIOXYGENASE DOMAIN CONTAINING 1"/>
    <property type="match status" value="1"/>
</dbReference>
<dbReference type="AlphaFoldDB" id="A0A840AR21"/>
<dbReference type="RefSeq" id="WP_183398434.1">
    <property type="nucleotide sequence ID" value="NZ_JACIDS010000002.1"/>
</dbReference>
<sequence>MGVDADHWNSNILFTDKAEFDIEAYLTTAARDADYNLKEKLEQWRELGVVVLENSVDVGLIEALLADVEYLSEHRSQFDLEVEHKGVRHRLGDLTESPLTDTGVKFNCLENISLAARQLSLTPSVCDFLGHVFQDAPVVIQSLTFWRGSEQPAHLDYPWVRVQTKLPHLAASWIPLEDIHPDAGPLAYYPGSHRHGLIPPFDWGNGSLVQEPDSTRTPADFVAYLREEIDKLSLSKAVFLPKRGDVLIWHGNVLHEGTPVKDRSRTRRSYVTHYTSLGAYPSDYHFPDALAAGRYTGSDRGYVFDHPWVKDDGGLPSWERLPR</sequence>
<dbReference type="SUPFAM" id="SSF51197">
    <property type="entry name" value="Clavaminate synthase-like"/>
    <property type="match status" value="1"/>
</dbReference>
<keyword evidence="3" id="KW-1185">Reference proteome</keyword>
<name>A0A840AR21_9HYPH</name>
<dbReference type="Proteomes" id="UP000553963">
    <property type="component" value="Unassembled WGS sequence"/>
</dbReference>
<accession>A0A840AR21</accession>
<evidence type="ECO:0000313" key="2">
    <source>
        <dbReference type="EMBL" id="MBB3930816.1"/>
    </source>
</evidence>
<comment type="caution">
    <text evidence="2">The sequence shown here is derived from an EMBL/GenBank/DDBJ whole genome shotgun (WGS) entry which is preliminary data.</text>
</comment>
<gene>
    <name evidence="2" type="ORF">GGR25_001855</name>
</gene>
<reference evidence="2 3" key="1">
    <citation type="submission" date="2020-08" db="EMBL/GenBank/DDBJ databases">
        <title>Genomic Encyclopedia of Type Strains, Phase IV (KMG-IV): sequencing the most valuable type-strain genomes for metagenomic binning, comparative biology and taxonomic classification.</title>
        <authorList>
            <person name="Goeker M."/>
        </authorList>
    </citation>
    <scope>NUCLEOTIDE SEQUENCE [LARGE SCALE GENOMIC DNA]</scope>
    <source>
        <strain evidence="2 3">DSM 25966</strain>
    </source>
</reference>
<dbReference type="Gene3D" id="2.60.120.620">
    <property type="entry name" value="q2cbj1_9rhob like domain"/>
    <property type="match status" value="1"/>
</dbReference>
<dbReference type="Pfam" id="PF05721">
    <property type="entry name" value="PhyH"/>
    <property type="match status" value="1"/>
</dbReference>
<comment type="cofactor">
    <cofactor evidence="1">
        <name>Fe(2+)</name>
        <dbReference type="ChEBI" id="CHEBI:29033"/>
    </cofactor>
</comment>
<dbReference type="EMBL" id="JACIDS010000002">
    <property type="protein sequence ID" value="MBB3930816.1"/>
    <property type="molecule type" value="Genomic_DNA"/>
</dbReference>
<keyword evidence="2" id="KW-0560">Oxidoreductase</keyword>
<evidence type="ECO:0000313" key="3">
    <source>
        <dbReference type="Proteomes" id="UP000553963"/>
    </source>
</evidence>
<keyword evidence="2" id="KW-0223">Dioxygenase</keyword>
<evidence type="ECO:0000256" key="1">
    <source>
        <dbReference type="ARBA" id="ARBA00001954"/>
    </source>
</evidence>
<dbReference type="GO" id="GO:0016706">
    <property type="term" value="F:2-oxoglutarate-dependent dioxygenase activity"/>
    <property type="evidence" value="ECO:0007669"/>
    <property type="project" value="UniProtKB-ARBA"/>
</dbReference>
<proteinExistence type="predicted"/>
<protein>
    <submittedName>
        <fullName evidence="2">Ectoine hydroxylase-related dioxygenase (Phytanoyl-CoA dioxygenase family)</fullName>
    </submittedName>
</protein>
<dbReference type="PANTHER" id="PTHR20883:SF48">
    <property type="entry name" value="ECTOINE DIOXYGENASE"/>
    <property type="match status" value="1"/>
</dbReference>
<dbReference type="InterPro" id="IPR008775">
    <property type="entry name" value="Phytyl_CoA_dOase-like"/>
</dbReference>
<dbReference type="GO" id="GO:0005506">
    <property type="term" value="F:iron ion binding"/>
    <property type="evidence" value="ECO:0007669"/>
    <property type="project" value="UniProtKB-ARBA"/>
</dbReference>
<organism evidence="2 3">
    <name type="scientific">Kaistia hirudinis</name>
    <dbReference type="NCBI Taxonomy" id="1293440"/>
    <lineage>
        <taxon>Bacteria</taxon>
        <taxon>Pseudomonadati</taxon>
        <taxon>Pseudomonadota</taxon>
        <taxon>Alphaproteobacteria</taxon>
        <taxon>Hyphomicrobiales</taxon>
        <taxon>Kaistiaceae</taxon>
        <taxon>Kaistia</taxon>
    </lineage>
</organism>